<dbReference type="Proteomes" id="UP000589036">
    <property type="component" value="Unassembled WGS sequence"/>
</dbReference>
<feature type="signal peptide" evidence="1">
    <location>
        <begin position="1"/>
        <end position="25"/>
    </location>
</feature>
<keyword evidence="3" id="KW-1185">Reference proteome</keyword>
<protein>
    <recommendedName>
        <fullName evidence="4">Lipoprotein</fullName>
    </recommendedName>
</protein>
<dbReference type="RefSeq" id="WP_179645816.1">
    <property type="nucleotide sequence ID" value="NZ_BAAAYY010000014.1"/>
</dbReference>
<feature type="chain" id="PRO_5039380629" description="Lipoprotein" evidence="1">
    <location>
        <begin position="26"/>
        <end position="240"/>
    </location>
</feature>
<organism evidence="2 3">
    <name type="scientific">Spinactinospora alkalitolerans</name>
    <dbReference type="NCBI Taxonomy" id="687207"/>
    <lineage>
        <taxon>Bacteria</taxon>
        <taxon>Bacillati</taxon>
        <taxon>Actinomycetota</taxon>
        <taxon>Actinomycetes</taxon>
        <taxon>Streptosporangiales</taxon>
        <taxon>Nocardiopsidaceae</taxon>
        <taxon>Spinactinospora</taxon>
    </lineage>
</organism>
<evidence type="ECO:0000313" key="3">
    <source>
        <dbReference type="Proteomes" id="UP000589036"/>
    </source>
</evidence>
<dbReference type="EMBL" id="JACCCC010000001">
    <property type="protein sequence ID" value="NYE50316.1"/>
    <property type="molecule type" value="Genomic_DNA"/>
</dbReference>
<accession>A0A852U0G0</accession>
<dbReference type="PROSITE" id="PS51257">
    <property type="entry name" value="PROKAR_LIPOPROTEIN"/>
    <property type="match status" value="1"/>
</dbReference>
<proteinExistence type="predicted"/>
<comment type="caution">
    <text evidence="2">The sequence shown here is derived from an EMBL/GenBank/DDBJ whole genome shotgun (WGS) entry which is preliminary data.</text>
</comment>
<keyword evidence="1" id="KW-0732">Signal</keyword>
<dbReference type="AlphaFoldDB" id="A0A852U0G0"/>
<evidence type="ECO:0008006" key="4">
    <source>
        <dbReference type="Google" id="ProtNLM"/>
    </source>
</evidence>
<sequence>MDHRWRPLKAAAASLGVAAVLGGLAGCGDADGGAAAQEADPNAEAATRLNEAQMVQFGEADLLADQSETGTYAQLASVRRTEELREDTELDKPQCMDAVNQWGRLPEVREAPASVASFGGPGATITHTLIGLSEQAAVKALDAAPPEECASYEATVENGLKAPYTLRDLDLATVGEESRAFVVETEVQGEPVLLYGMVYRNGDYLGSTSVLGPDADALEDTLVEFSEAALEREEKVLGRG</sequence>
<reference evidence="2 3" key="1">
    <citation type="submission" date="2020-07" db="EMBL/GenBank/DDBJ databases">
        <title>Sequencing the genomes of 1000 actinobacteria strains.</title>
        <authorList>
            <person name="Klenk H.-P."/>
        </authorList>
    </citation>
    <scope>NUCLEOTIDE SEQUENCE [LARGE SCALE GENOMIC DNA]</scope>
    <source>
        <strain evidence="2 3">CXB654</strain>
    </source>
</reference>
<name>A0A852U0G0_9ACTN</name>
<evidence type="ECO:0000256" key="1">
    <source>
        <dbReference type="SAM" id="SignalP"/>
    </source>
</evidence>
<gene>
    <name evidence="2" type="ORF">HDA32_005436</name>
</gene>
<evidence type="ECO:0000313" key="2">
    <source>
        <dbReference type="EMBL" id="NYE50316.1"/>
    </source>
</evidence>